<evidence type="ECO:0000313" key="2">
    <source>
        <dbReference type="Proteomes" id="UP000326924"/>
    </source>
</evidence>
<comment type="caution">
    <text evidence="1">The sequence shown here is derived from an EMBL/GenBank/DDBJ whole genome shotgun (WGS) entry which is preliminary data.</text>
</comment>
<organism evidence="1 2">
    <name type="scientific">Sphaerosporella brunnea</name>
    <dbReference type="NCBI Taxonomy" id="1250544"/>
    <lineage>
        <taxon>Eukaryota</taxon>
        <taxon>Fungi</taxon>
        <taxon>Dikarya</taxon>
        <taxon>Ascomycota</taxon>
        <taxon>Pezizomycotina</taxon>
        <taxon>Pezizomycetes</taxon>
        <taxon>Pezizales</taxon>
        <taxon>Pyronemataceae</taxon>
        <taxon>Sphaerosporella</taxon>
    </lineage>
</organism>
<protein>
    <submittedName>
        <fullName evidence="1">Uncharacterized protein</fullName>
    </submittedName>
</protein>
<accession>A0A5J5EGR5</accession>
<dbReference type="InParanoid" id="A0A5J5EGR5"/>
<dbReference type="AlphaFoldDB" id="A0A5J5EGR5"/>
<dbReference type="Proteomes" id="UP000326924">
    <property type="component" value="Unassembled WGS sequence"/>
</dbReference>
<dbReference type="EMBL" id="VXIS01000383">
    <property type="protein sequence ID" value="KAA8893968.1"/>
    <property type="molecule type" value="Genomic_DNA"/>
</dbReference>
<proteinExistence type="predicted"/>
<gene>
    <name evidence="1" type="ORF">FN846DRAFT_460394</name>
</gene>
<reference evidence="1 2" key="1">
    <citation type="submission" date="2019-09" db="EMBL/GenBank/DDBJ databases">
        <title>Draft genome of the ectomycorrhizal ascomycete Sphaerosporella brunnea.</title>
        <authorList>
            <consortium name="DOE Joint Genome Institute"/>
            <person name="Benucci G.M."/>
            <person name="Marozzi G."/>
            <person name="Antonielli L."/>
            <person name="Sanchez S."/>
            <person name="Marco P."/>
            <person name="Wang X."/>
            <person name="Falini L.B."/>
            <person name="Barry K."/>
            <person name="Haridas S."/>
            <person name="Lipzen A."/>
            <person name="Labutti K."/>
            <person name="Grigoriev I.V."/>
            <person name="Murat C."/>
            <person name="Martin F."/>
            <person name="Albertini E."/>
            <person name="Donnini D."/>
            <person name="Bonito G."/>
        </authorList>
    </citation>
    <scope>NUCLEOTIDE SEQUENCE [LARGE SCALE GENOMIC DNA]</scope>
    <source>
        <strain evidence="1 2">Sb_GMNB300</strain>
    </source>
</reference>
<sequence length="176" mass="19672">MAGHGQIVAEIFIAWRTVLRKGSCLVVVKHENRAIIRQSRAWDSLRIFPLSLLACLLACTRGKVCVESRTSVQIGRFEIRISRAANAAPKEAKTPASGLGVARFRSPVRSCVFPFPSRRSHWRQMATTLMQEPRRATAGQGRPVFSATLELHAISAMFKAAPTRRVCAELYWPWLS</sequence>
<name>A0A5J5EGR5_9PEZI</name>
<evidence type="ECO:0000313" key="1">
    <source>
        <dbReference type="EMBL" id="KAA8893968.1"/>
    </source>
</evidence>
<keyword evidence="2" id="KW-1185">Reference proteome</keyword>